<reference evidence="2" key="1">
    <citation type="journal article" date="2019" name="Int. J. Syst. Evol. Microbiol.">
        <title>The Global Catalogue of Microorganisms (GCM) 10K type strain sequencing project: providing services to taxonomists for standard genome sequencing and annotation.</title>
        <authorList>
            <consortium name="The Broad Institute Genomics Platform"/>
            <consortium name="The Broad Institute Genome Sequencing Center for Infectious Disease"/>
            <person name="Wu L."/>
            <person name="Ma J."/>
        </authorList>
    </citation>
    <scope>NUCLEOTIDE SEQUENCE [LARGE SCALE GENOMIC DNA]</scope>
    <source>
        <strain evidence="2">CCUG 53270</strain>
    </source>
</reference>
<sequence>MRNTLRNDVERDHSPITKCLLRNTELEYRAKTVKGYEVSCYQMCFYLLQNEAKAMKAALASVEALLLNDSFFSMPERERLDAVRKVSIRCSLRLV</sequence>
<organism evidence="1 2">
    <name type="scientific">Paenibacillus vulneris</name>
    <dbReference type="NCBI Taxonomy" id="1133364"/>
    <lineage>
        <taxon>Bacteria</taxon>
        <taxon>Bacillati</taxon>
        <taxon>Bacillota</taxon>
        <taxon>Bacilli</taxon>
        <taxon>Bacillales</taxon>
        <taxon>Paenibacillaceae</taxon>
        <taxon>Paenibacillus</taxon>
    </lineage>
</organism>
<evidence type="ECO:0008006" key="3">
    <source>
        <dbReference type="Google" id="ProtNLM"/>
    </source>
</evidence>
<dbReference type="RefSeq" id="WP_079909978.1">
    <property type="nucleotide sequence ID" value="NZ_BAABJG010000008.1"/>
</dbReference>
<evidence type="ECO:0000313" key="1">
    <source>
        <dbReference type="EMBL" id="MFD1222368.1"/>
    </source>
</evidence>
<comment type="caution">
    <text evidence="1">The sequence shown here is derived from an EMBL/GenBank/DDBJ whole genome shotgun (WGS) entry which is preliminary data.</text>
</comment>
<name>A0ABW3UN77_9BACL</name>
<dbReference type="EMBL" id="JBHTLU010000024">
    <property type="protein sequence ID" value="MFD1222368.1"/>
    <property type="molecule type" value="Genomic_DNA"/>
</dbReference>
<keyword evidence="2" id="KW-1185">Reference proteome</keyword>
<gene>
    <name evidence="1" type="ORF">ACFQ4B_19790</name>
</gene>
<protein>
    <recommendedName>
        <fullName evidence="3">DDE domain-containing protein</fullName>
    </recommendedName>
</protein>
<dbReference type="Proteomes" id="UP001597180">
    <property type="component" value="Unassembled WGS sequence"/>
</dbReference>
<accession>A0ABW3UN77</accession>
<proteinExistence type="predicted"/>
<evidence type="ECO:0000313" key="2">
    <source>
        <dbReference type="Proteomes" id="UP001597180"/>
    </source>
</evidence>